<protein>
    <submittedName>
        <fullName evidence="2">Uncharacterized protein</fullName>
    </submittedName>
</protein>
<proteinExistence type="predicted"/>
<name>A0A9Q9BA49_9PEZI</name>
<dbReference type="Proteomes" id="UP001056384">
    <property type="component" value="Chromosome 12"/>
</dbReference>
<dbReference type="AlphaFoldDB" id="A0A9Q9BA49"/>
<dbReference type="EMBL" id="CP099429">
    <property type="protein sequence ID" value="USW59171.1"/>
    <property type="molecule type" value="Genomic_DNA"/>
</dbReference>
<keyword evidence="3" id="KW-1185">Reference proteome</keyword>
<sequence>MYTTKKGRANWTSLANPPQTAEEKLKETIEKAKAEVEREREEERQKRDVETVYSTKYKGWKKKQKKQGQ</sequence>
<evidence type="ECO:0000313" key="3">
    <source>
        <dbReference type="Proteomes" id="UP001056384"/>
    </source>
</evidence>
<organism evidence="2 3">
    <name type="scientific">Septoria linicola</name>
    <dbReference type="NCBI Taxonomy" id="215465"/>
    <lineage>
        <taxon>Eukaryota</taxon>
        <taxon>Fungi</taxon>
        <taxon>Dikarya</taxon>
        <taxon>Ascomycota</taxon>
        <taxon>Pezizomycotina</taxon>
        <taxon>Dothideomycetes</taxon>
        <taxon>Dothideomycetidae</taxon>
        <taxon>Mycosphaerellales</taxon>
        <taxon>Mycosphaerellaceae</taxon>
        <taxon>Septoria</taxon>
    </lineage>
</organism>
<gene>
    <name evidence="2" type="ORF">Slin15195_G124900</name>
</gene>
<evidence type="ECO:0000256" key="1">
    <source>
        <dbReference type="SAM" id="MobiDB-lite"/>
    </source>
</evidence>
<feature type="region of interest" description="Disordered" evidence="1">
    <location>
        <begin position="1"/>
        <end position="25"/>
    </location>
</feature>
<feature type="compositionally biased region" description="Polar residues" evidence="1">
    <location>
        <begin position="10"/>
        <end position="19"/>
    </location>
</feature>
<reference evidence="2" key="1">
    <citation type="submission" date="2022-06" db="EMBL/GenBank/DDBJ databases">
        <title>Complete genome sequences of two strains of the flax pathogen Septoria linicola.</title>
        <authorList>
            <person name="Lapalu N."/>
            <person name="Simon A."/>
            <person name="Demenou B."/>
            <person name="Paumier D."/>
            <person name="Guillot M.-P."/>
            <person name="Gout L."/>
            <person name="Valade R."/>
        </authorList>
    </citation>
    <scope>NUCLEOTIDE SEQUENCE</scope>
    <source>
        <strain evidence="2">SE15195</strain>
    </source>
</reference>
<evidence type="ECO:0000313" key="2">
    <source>
        <dbReference type="EMBL" id="USW59171.1"/>
    </source>
</evidence>
<accession>A0A9Q9BA49</accession>